<reference evidence="1 2" key="1">
    <citation type="journal article" date="2013" name="Biodegradation">
        <title>Occurrence of 4-tert-butylphenol (4-t-BP) biodegradation in an aquatic sample caused by the presence of Spirodela polyrrhiza and isolation of a 4-t-BP-utilizing bacterium.</title>
        <authorList>
            <person name="Ogata Y."/>
            <person name="Toyama T."/>
            <person name="Yu N."/>
            <person name="Wang X."/>
            <person name="Sei K."/>
            <person name="Ike M."/>
        </authorList>
    </citation>
    <scope>NUCLEOTIDE SEQUENCE [LARGE SCALE GENOMIC DNA]</scope>
    <source>
        <strain evidence="1 2">OMI</strain>
    </source>
</reference>
<reference evidence="1 2" key="2">
    <citation type="journal article" date="2013" name="Environ. Sci. Technol.">
        <title>The 4-tert-butylphenol-utilizing bacterium Sphingobium fuliginis OMI can degrade bisphenols via phenolic ring hydroxylation and meta-cleavage pathway.</title>
        <authorList>
            <person name="Ogata Y."/>
            <person name="Goda S."/>
            <person name="Toyama T."/>
            <person name="Sei K."/>
            <person name="Ike M."/>
        </authorList>
    </citation>
    <scope>NUCLEOTIDE SEQUENCE [LARGE SCALE GENOMIC DNA]</scope>
    <source>
        <strain evidence="1 2">OMI</strain>
    </source>
</reference>
<name>A0A292ZHP4_SPHSA</name>
<dbReference type="AlphaFoldDB" id="A0A292ZHP4"/>
<evidence type="ECO:0000313" key="2">
    <source>
        <dbReference type="Proteomes" id="UP000221538"/>
    </source>
</evidence>
<gene>
    <name evidence="1" type="ORF">SFOMI_3013</name>
</gene>
<accession>A0A292ZHP4</accession>
<organism evidence="1 2">
    <name type="scientific">Sphingobium fuliginis (strain ATCC 27551)</name>
    <dbReference type="NCBI Taxonomy" id="336203"/>
    <lineage>
        <taxon>Bacteria</taxon>
        <taxon>Pseudomonadati</taxon>
        <taxon>Pseudomonadota</taxon>
        <taxon>Alphaproteobacteria</taxon>
        <taxon>Sphingomonadales</taxon>
        <taxon>Sphingomonadaceae</taxon>
        <taxon>Sphingobium</taxon>
    </lineage>
</organism>
<sequence length="37" mass="4218">MNGLESKVMSIVHTNLGLSGRLIRLLRDERPKADPNW</sequence>
<proteinExistence type="predicted"/>
<dbReference type="EMBL" id="BEWI01000032">
    <property type="protein sequence ID" value="GAY22456.1"/>
    <property type="molecule type" value="Genomic_DNA"/>
</dbReference>
<protein>
    <submittedName>
        <fullName evidence="1">Uncharacterized protein</fullName>
    </submittedName>
</protein>
<evidence type="ECO:0000313" key="1">
    <source>
        <dbReference type="EMBL" id="GAY22456.1"/>
    </source>
</evidence>
<dbReference type="Proteomes" id="UP000221538">
    <property type="component" value="Unassembled WGS sequence"/>
</dbReference>
<comment type="caution">
    <text evidence="1">The sequence shown here is derived from an EMBL/GenBank/DDBJ whole genome shotgun (WGS) entry which is preliminary data.</text>
</comment>